<dbReference type="PANTHER" id="PTHR34138:SF1">
    <property type="entry name" value="CELL SHAPE-DETERMINING PROTEIN MREC"/>
    <property type="match status" value="1"/>
</dbReference>
<evidence type="ECO:0000313" key="8">
    <source>
        <dbReference type="EMBL" id="MCT9811290.1"/>
    </source>
</evidence>
<accession>A0ABT2PLD4</accession>
<organism evidence="8 9">
    <name type="scientific">Acidovorax bellezanensis</name>
    <dbReference type="NCBI Taxonomy" id="2976702"/>
    <lineage>
        <taxon>Bacteria</taxon>
        <taxon>Pseudomonadati</taxon>
        <taxon>Pseudomonadota</taxon>
        <taxon>Betaproteobacteria</taxon>
        <taxon>Burkholderiales</taxon>
        <taxon>Comamonadaceae</taxon>
        <taxon>Acidovorax</taxon>
    </lineage>
</organism>
<comment type="similarity">
    <text evidence="1 5">Belongs to the MreC family.</text>
</comment>
<dbReference type="Pfam" id="PF04085">
    <property type="entry name" value="MreC"/>
    <property type="match status" value="1"/>
</dbReference>
<dbReference type="Proteomes" id="UP001525968">
    <property type="component" value="Unassembled WGS sequence"/>
</dbReference>
<feature type="domain" description="Rod shape-determining protein MreC beta-barrel core" evidence="7">
    <location>
        <begin position="132"/>
        <end position="281"/>
    </location>
</feature>
<dbReference type="InterPro" id="IPR042175">
    <property type="entry name" value="Cell/Rod_MreC_2"/>
</dbReference>
<evidence type="ECO:0000256" key="5">
    <source>
        <dbReference type="PIRNR" id="PIRNR038471"/>
    </source>
</evidence>
<dbReference type="RefSeq" id="WP_261500521.1">
    <property type="nucleotide sequence ID" value="NZ_JAODYH010000005.1"/>
</dbReference>
<keyword evidence="9" id="KW-1185">Reference proteome</keyword>
<comment type="function">
    <text evidence="5">Involved in formation and maintenance of cell shape.</text>
</comment>
<dbReference type="NCBIfam" id="TIGR00219">
    <property type="entry name" value="mreC"/>
    <property type="match status" value="1"/>
</dbReference>
<evidence type="ECO:0000256" key="4">
    <source>
        <dbReference type="ARBA" id="ARBA00032089"/>
    </source>
</evidence>
<gene>
    <name evidence="8" type="primary">mreC</name>
    <name evidence="8" type="ORF">N0K08_11635</name>
</gene>
<dbReference type="InterPro" id="IPR042177">
    <property type="entry name" value="Cell/Rod_1"/>
</dbReference>
<dbReference type="PIRSF" id="PIRSF038471">
    <property type="entry name" value="MreC"/>
    <property type="match status" value="1"/>
</dbReference>
<evidence type="ECO:0000256" key="2">
    <source>
        <dbReference type="ARBA" id="ARBA00013855"/>
    </source>
</evidence>
<dbReference type="Gene3D" id="2.40.10.340">
    <property type="entry name" value="Rod shape-determining protein MreC, domain 1"/>
    <property type="match status" value="1"/>
</dbReference>
<dbReference type="InterPro" id="IPR007221">
    <property type="entry name" value="MreC"/>
</dbReference>
<proteinExistence type="inferred from homology"/>
<evidence type="ECO:0000313" key="9">
    <source>
        <dbReference type="Proteomes" id="UP001525968"/>
    </source>
</evidence>
<protein>
    <recommendedName>
        <fullName evidence="2 5">Cell shape-determining protein MreC</fullName>
    </recommendedName>
    <alternativeName>
        <fullName evidence="4 5">Cell shape protein MreC</fullName>
    </alternativeName>
</protein>
<dbReference type="EMBL" id="JAODYH010000005">
    <property type="protein sequence ID" value="MCT9811290.1"/>
    <property type="molecule type" value="Genomic_DNA"/>
</dbReference>
<evidence type="ECO:0000259" key="7">
    <source>
        <dbReference type="Pfam" id="PF04085"/>
    </source>
</evidence>
<feature type="region of interest" description="Disordered" evidence="6">
    <location>
        <begin position="294"/>
        <end position="336"/>
    </location>
</feature>
<feature type="compositionally biased region" description="Low complexity" evidence="6">
    <location>
        <begin position="297"/>
        <end position="314"/>
    </location>
</feature>
<sequence length="336" mass="36117">MPLGTLDRRVPSLFRQGPSALSQLAFYSALALFLMVADARFKITEPVRQVVASVLYPVQWLMIQPVALTNEGANYLQSLEQAQAQAREADLRLVKMSQRANLSDELLQENGHLRALLALREHLTSPGQAAEVIFDTPDPYTRRVVIDRGQTSQIALGSPVLDAHGVLGQVTRVYPLRSEVTLLIDRDQVIPVFNPRTGARSVAYGDPAPGGGGSMELRFMPSNADVEPGDVLTTSGVDGVYPPGMPVAKVLRVERRADSAFARIYCEPMAKVQQARHVIVLTPLNLLAVEEPPPQAAPVAAAKAPAAAAKAPARPAEKTPKPAAAPAASPRKESPR</sequence>
<name>A0ABT2PLD4_9BURK</name>
<comment type="caution">
    <text evidence="8">The sequence shown here is derived from an EMBL/GenBank/DDBJ whole genome shotgun (WGS) entry which is preliminary data.</text>
</comment>
<dbReference type="Gene3D" id="2.40.10.350">
    <property type="entry name" value="Rod shape-determining protein MreC, domain 2"/>
    <property type="match status" value="1"/>
</dbReference>
<evidence type="ECO:0000256" key="3">
    <source>
        <dbReference type="ARBA" id="ARBA00022960"/>
    </source>
</evidence>
<evidence type="ECO:0000256" key="1">
    <source>
        <dbReference type="ARBA" id="ARBA00009369"/>
    </source>
</evidence>
<keyword evidence="3 5" id="KW-0133">Cell shape</keyword>
<evidence type="ECO:0000256" key="6">
    <source>
        <dbReference type="SAM" id="MobiDB-lite"/>
    </source>
</evidence>
<dbReference type="PANTHER" id="PTHR34138">
    <property type="entry name" value="CELL SHAPE-DETERMINING PROTEIN MREC"/>
    <property type="match status" value="1"/>
</dbReference>
<dbReference type="InterPro" id="IPR055342">
    <property type="entry name" value="MreC_beta-barrel_core"/>
</dbReference>
<reference evidence="8 9" key="1">
    <citation type="submission" date="2022-09" db="EMBL/GenBank/DDBJ databases">
        <title>Draft genome of isolate Be4.</title>
        <authorList>
            <person name="Sanchez-Castro I."/>
            <person name="Martinez-Rodriguez P."/>
            <person name="Descostes M."/>
            <person name="Merroun M."/>
        </authorList>
    </citation>
    <scope>NUCLEOTIDE SEQUENCE [LARGE SCALE GENOMIC DNA]</scope>
    <source>
        <strain evidence="8 9">Be4</strain>
    </source>
</reference>